<dbReference type="GO" id="GO:0005634">
    <property type="term" value="C:nucleus"/>
    <property type="evidence" value="ECO:0007669"/>
    <property type="project" value="UniProtKB-SubCell"/>
</dbReference>
<evidence type="ECO:0000256" key="5">
    <source>
        <dbReference type="ARBA" id="ARBA00022723"/>
    </source>
</evidence>
<dbReference type="GO" id="GO:0004518">
    <property type="term" value="F:nuclease activity"/>
    <property type="evidence" value="ECO:0007669"/>
    <property type="project" value="UniProtKB-KW"/>
</dbReference>
<organism evidence="9 10">
    <name type="scientific">Apostasia shenzhenica</name>
    <dbReference type="NCBI Taxonomy" id="1088818"/>
    <lineage>
        <taxon>Eukaryota</taxon>
        <taxon>Viridiplantae</taxon>
        <taxon>Streptophyta</taxon>
        <taxon>Embryophyta</taxon>
        <taxon>Tracheophyta</taxon>
        <taxon>Spermatophyta</taxon>
        <taxon>Magnoliopsida</taxon>
        <taxon>Liliopsida</taxon>
        <taxon>Asparagales</taxon>
        <taxon>Orchidaceae</taxon>
        <taxon>Apostasioideae</taxon>
        <taxon>Apostasia</taxon>
    </lineage>
</organism>
<keyword evidence="5" id="KW-0479">Metal-binding</keyword>
<evidence type="ECO:0000256" key="3">
    <source>
        <dbReference type="ARBA" id="ARBA00006958"/>
    </source>
</evidence>
<feature type="domain" description="DDE Tnp4" evidence="8">
    <location>
        <begin position="171"/>
        <end position="337"/>
    </location>
</feature>
<dbReference type="EMBL" id="KZ452313">
    <property type="protein sequence ID" value="PKA48537.1"/>
    <property type="molecule type" value="Genomic_DNA"/>
</dbReference>
<keyword evidence="7" id="KW-0539">Nucleus</keyword>
<evidence type="ECO:0000313" key="10">
    <source>
        <dbReference type="Proteomes" id="UP000236161"/>
    </source>
</evidence>
<keyword evidence="4" id="KW-0540">Nuclease</keyword>
<evidence type="ECO:0000256" key="1">
    <source>
        <dbReference type="ARBA" id="ARBA00001968"/>
    </source>
</evidence>
<comment type="subcellular location">
    <subcellularLocation>
        <location evidence="2">Nucleus</location>
    </subcellularLocation>
</comment>
<evidence type="ECO:0000256" key="7">
    <source>
        <dbReference type="ARBA" id="ARBA00023242"/>
    </source>
</evidence>
<comment type="similarity">
    <text evidence="3">Belongs to the HARBI1 family.</text>
</comment>
<dbReference type="AlphaFoldDB" id="A0A2H9ZZ47"/>
<dbReference type="Pfam" id="PF13359">
    <property type="entry name" value="DDE_Tnp_4"/>
    <property type="match status" value="1"/>
</dbReference>
<accession>A0A2H9ZZ47</accession>
<keyword evidence="6" id="KW-0378">Hydrolase</keyword>
<name>A0A2H9ZZ47_9ASPA</name>
<evidence type="ECO:0000256" key="4">
    <source>
        <dbReference type="ARBA" id="ARBA00022722"/>
    </source>
</evidence>
<evidence type="ECO:0000259" key="8">
    <source>
        <dbReference type="Pfam" id="PF13359"/>
    </source>
</evidence>
<sequence length="389" mass="43931">MGPARGFKKRRRPEKKADAAVKAAADLDSGDWWDEFSERITGPLSLSKEAGRFESVLKISRKAFNYICSLVREDLITKTSNFTFSNGQQMSINDQVAIALRRLNSGDSLLSIGLSFGLNHSTVSQVTWRFVEAIEERGIHHLQWPNSEQELEMIKSKFEKMQGLPNCCGAIDSTHIMMCLPAADASNKVWLDPEKNHSMVMQAIVDPNMRFRDIVTGWPGSMSEFSVLRSSGFFKLCEKGARLKRKKMTELGGPEIGEYIVGDSAFPLLPWLITPYQGKELSESMKRFNNKHLSTRMVAQRALTKFKDTWRILQGEMWRPDKNRLPRIILVCCVLHNIIIDMGDEEGGATSAANCHDMSYKQQICSFSDKDGVPARDKLSQYLSSRLPP</sequence>
<reference evidence="9 10" key="1">
    <citation type="journal article" date="2017" name="Nature">
        <title>The Apostasia genome and the evolution of orchids.</title>
        <authorList>
            <person name="Zhang G.Q."/>
            <person name="Liu K.W."/>
            <person name="Li Z."/>
            <person name="Lohaus R."/>
            <person name="Hsiao Y.Y."/>
            <person name="Niu S.C."/>
            <person name="Wang J.Y."/>
            <person name="Lin Y.C."/>
            <person name="Xu Q."/>
            <person name="Chen L.J."/>
            <person name="Yoshida K."/>
            <person name="Fujiwara S."/>
            <person name="Wang Z.W."/>
            <person name="Zhang Y.Q."/>
            <person name="Mitsuda N."/>
            <person name="Wang M."/>
            <person name="Liu G.H."/>
            <person name="Pecoraro L."/>
            <person name="Huang H.X."/>
            <person name="Xiao X.J."/>
            <person name="Lin M."/>
            <person name="Wu X.Y."/>
            <person name="Wu W.L."/>
            <person name="Chen Y.Y."/>
            <person name="Chang S.B."/>
            <person name="Sakamoto S."/>
            <person name="Ohme-Takagi M."/>
            <person name="Yagi M."/>
            <person name="Zeng S.J."/>
            <person name="Shen C.Y."/>
            <person name="Yeh C.M."/>
            <person name="Luo Y.B."/>
            <person name="Tsai W.C."/>
            <person name="Van de Peer Y."/>
            <person name="Liu Z.J."/>
        </authorList>
    </citation>
    <scope>NUCLEOTIDE SEQUENCE [LARGE SCALE GENOMIC DNA]</scope>
    <source>
        <strain evidence="10">cv. Shenzhen</strain>
        <tissue evidence="9">Stem</tissue>
    </source>
</reference>
<dbReference type="InterPro" id="IPR027806">
    <property type="entry name" value="HARBI1_dom"/>
</dbReference>
<evidence type="ECO:0000256" key="2">
    <source>
        <dbReference type="ARBA" id="ARBA00004123"/>
    </source>
</evidence>
<gene>
    <name evidence="9" type="ORF">AXF42_Ash017436</name>
</gene>
<dbReference type="GO" id="GO:0016787">
    <property type="term" value="F:hydrolase activity"/>
    <property type="evidence" value="ECO:0007669"/>
    <property type="project" value="UniProtKB-KW"/>
</dbReference>
<protein>
    <recommendedName>
        <fullName evidence="8">DDE Tnp4 domain-containing protein</fullName>
    </recommendedName>
</protein>
<proteinExistence type="inferred from homology"/>
<evidence type="ECO:0000313" key="9">
    <source>
        <dbReference type="EMBL" id="PKA48537.1"/>
    </source>
</evidence>
<dbReference type="Proteomes" id="UP000236161">
    <property type="component" value="Unassembled WGS sequence"/>
</dbReference>
<dbReference type="PANTHER" id="PTHR22930:SF291">
    <property type="entry name" value="EXPRESSED PROTEIN"/>
    <property type="match status" value="1"/>
</dbReference>
<evidence type="ECO:0000256" key="6">
    <source>
        <dbReference type="ARBA" id="ARBA00022801"/>
    </source>
</evidence>
<dbReference type="InterPro" id="IPR045249">
    <property type="entry name" value="HARBI1-like"/>
</dbReference>
<comment type="cofactor">
    <cofactor evidence="1">
        <name>a divalent metal cation</name>
        <dbReference type="ChEBI" id="CHEBI:60240"/>
    </cofactor>
</comment>
<dbReference type="PANTHER" id="PTHR22930">
    <property type="match status" value="1"/>
</dbReference>
<dbReference type="GO" id="GO:0046872">
    <property type="term" value="F:metal ion binding"/>
    <property type="evidence" value="ECO:0007669"/>
    <property type="project" value="UniProtKB-KW"/>
</dbReference>
<keyword evidence="10" id="KW-1185">Reference proteome</keyword>
<dbReference type="OrthoDB" id="2668416at2759"/>